<name>A0A1B7X9B3_9BACT</name>
<dbReference type="SMART" id="SM00448">
    <property type="entry name" value="REC"/>
    <property type="match status" value="1"/>
</dbReference>
<keyword evidence="5" id="KW-0418">Kinase</keyword>
<proteinExistence type="predicted"/>
<keyword evidence="1 2" id="KW-0597">Phosphoprotein</keyword>
<gene>
    <name evidence="5" type="ORF">SP90_15270</name>
</gene>
<dbReference type="SUPFAM" id="SSF52172">
    <property type="entry name" value="CheY-like"/>
    <property type="match status" value="1"/>
</dbReference>
<dbReference type="Gene3D" id="3.30.750.24">
    <property type="entry name" value="STAS domain"/>
    <property type="match status" value="1"/>
</dbReference>
<evidence type="ECO:0000256" key="1">
    <source>
        <dbReference type="ARBA" id="ARBA00022553"/>
    </source>
</evidence>
<dbReference type="PROSITE" id="PS50110">
    <property type="entry name" value="RESPONSE_REGULATORY"/>
    <property type="match status" value="1"/>
</dbReference>
<evidence type="ECO:0000259" key="3">
    <source>
        <dbReference type="PROSITE" id="PS50110"/>
    </source>
</evidence>
<evidence type="ECO:0000313" key="5">
    <source>
        <dbReference type="EMBL" id="OBQ45973.1"/>
    </source>
</evidence>
<feature type="domain" description="STAS" evidence="4">
    <location>
        <begin position="127"/>
        <end position="233"/>
    </location>
</feature>
<dbReference type="InterPro" id="IPR036513">
    <property type="entry name" value="STAS_dom_sf"/>
</dbReference>
<dbReference type="InterPro" id="IPR050595">
    <property type="entry name" value="Bact_response_regulator"/>
</dbReference>
<evidence type="ECO:0000256" key="2">
    <source>
        <dbReference type="PROSITE-ProRule" id="PRU00169"/>
    </source>
</evidence>
<dbReference type="EMBL" id="JXMS01000034">
    <property type="protein sequence ID" value="OBQ45973.1"/>
    <property type="molecule type" value="Genomic_DNA"/>
</dbReference>
<dbReference type="PANTHER" id="PTHR44591:SF3">
    <property type="entry name" value="RESPONSE REGULATORY DOMAIN-CONTAINING PROTEIN"/>
    <property type="match status" value="1"/>
</dbReference>
<accession>A0A1B7X9B3</accession>
<dbReference type="GO" id="GO:0016301">
    <property type="term" value="F:kinase activity"/>
    <property type="evidence" value="ECO:0007669"/>
    <property type="project" value="UniProtKB-KW"/>
</dbReference>
<dbReference type="Proteomes" id="UP000091979">
    <property type="component" value="Unassembled WGS sequence"/>
</dbReference>
<keyword evidence="6" id="KW-1185">Reference proteome</keyword>
<dbReference type="SUPFAM" id="SSF52091">
    <property type="entry name" value="SpoIIaa-like"/>
    <property type="match status" value="1"/>
</dbReference>
<dbReference type="GO" id="GO:0000160">
    <property type="term" value="P:phosphorelay signal transduction system"/>
    <property type="evidence" value="ECO:0007669"/>
    <property type="project" value="InterPro"/>
</dbReference>
<organism evidence="5 6">
    <name type="scientific">Halodesulfovibrio spirochaetisodalis</name>
    <dbReference type="NCBI Taxonomy" id="1560234"/>
    <lineage>
        <taxon>Bacteria</taxon>
        <taxon>Pseudomonadati</taxon>
        <taxon>Thermodesulfobacteriota</taxon>
        <taxon>Desulfovibrionia</taxon>
        <taxon>Desulfovibrionales</taxon>
        <taxon>Desulfovibrionaceae</taxon>
        <taxon>Halodesulfovibrio</taxon>
    </lineage>
</organism>
<feature type="modified residue" description="4-aspartylphosphate" evidence="2">
    <location>
        <position position="51"/>
    </location>
</feature>
<reference evidence="5 6" key="1">
    <citation type="submission" date="2015-01" db="EMBL/GenBank/DDBJ databases">
        <title>Desulfovibrio sp. JC271 draft genome sequence.</title>
        <authorList>
            <person name="Shivani Y."/>
            <person name="Subhash Y."/>
            <person name="Sasikala C."/>
            <person name="Ramana C.V."/>
        </authorList>
    </citation>
    <scope>NUCLEOTIDE SEQUENCE [LARGE SCALE GENOMIC DNA]</scope>
    <source>
        <strain evidence="5 6">JC271</strain>
    </source>
</reference>
<dbReference type="RefSeq" id="WP_066858288.1">
    <property type="nucleotide sequence ID" value="NZ_JXMS01000034.1"/>
</dbReference>
<dbReference type="CDD" id="cd07043">
    <property type="entry name" value="STAS_anti-anti-sigma_factors"/>
    <property type="match status" value="1"/>
</dbReference>
<dbReference type="OrthoDB" id="9800029at2"/>
<comment type="caution">
    <text evidence="5">The sequence shown here is derived from an EMBL/GenBank/DDBJ whole genome shotgun (WGS) entry which is preliminary data.</text>
</comment>
<dbReference type="InterPro" id="IPR001789">
    <property type="entry name" value="Sig_transdc_resp-reg_receiver"/>
</dbReference>
<dbReference type="Gene3D" id="3.40.50.2300">
    <property type="match status" value="1"/>
</dbReference>
<dbReference type="AlphaFoldDB" id="A0A1B7X9B3"/>
<protein>
    <submittedName>
        <fullName evidence="5">Histidine kinase</fullName>
    </submittedName>
</protein>
<dbReference type="PATRIC" id="fig|1560234.3.peg.2337"/>
<dbReference type="InterPro" id="IPR002645">
    <property type="entry name" value="STAS_dom"/>
</dbReference>
<dbReference type="Pfam" id="PF00072">
    <property type="entry name" value="Response_reg"/>
    <property type="match status" value="1"/>
</dbReference>
<keyword evidence="5" id="KW-0808">Transferase</keyword>
<evidence type="ECO:0000259" key="4">
    <source>
        <dbReference type="PROSITE" id="PS50801"/>
    </source>
</evidence>
<dbReference type="STRING" id="1560234.SP90_15270"/>
<sequence>MKILVIDDEQPTLTMFELLLSTLGHEVLLANSGERGLEVFAEHRPPLVLTDIKMPGMDGIEVLGRLKEEEPNVEVVVITGHGDMDVAIQALNLDATDFINKPLRLEVLEKALERVEERIKLSTDKFVTLSTQFTDETMVITVRGTLGTADEAEIKHAFKGAGDAKRVVLDFTENTSINGAAIALLTDSIRTFYNDGGKVVISGLSENFRNVFEIMGVTRFATFVDKIQDIDAQ</sequence>
<dbReference type="InterPro" id="IPR011006">
    <property type="entry name" value="CheY-like_superfamily"/>
</dbReference>
<dbReference type="Pfam" id="PF01740">
    <property type="entry name" value="STAS"/>
    <property type="match status" value="1"/>
</dbReference>
<feature type="domain" description="Response regulatory" evidence="3">
    <location>
        <begin position="2"/>
        <end position="116"/>
    </location>
</feature>
<dbReference type="PANTHER" id="PTHR44591">
    <property type="entry name" value="STRESS RESPONSE REGULATOR PROTEIN 1"/>
    <property type="match status" value="1"/>
</dbReference>
<dbReference type="PROSITE" id="PS50801">
    <property type="entry name" value="STAS"/>
    <property type="match status" value="1"/>
</dbReference>
<evidence type="ECO:0000313" key="6">
    <source>
        <dbReference type="Proteomes" id="UP000091979"/>
    </source>
</evidence>